<dbReference type="InterPro" id="IPR004127">
    <property type="entry name" value="Prefoldin_subunit_alpha"/>
</dbReference>
<feature type="compositionally biased region" description="Basic and acidic residues" evidence="6">
    <location>
        <begin position="370"/>
        <end position="380"/>
    </location>
</feature>
<feature type="region of interest" description="Disordered" evidence="6">
    <location>
        <begin position="502"/>
        <end position="525"/>
    </location>
</feature>
<evidence type="ECO:0000256" key="4">
    <source>
        <dbReference type="ARBA" id="ARBA00038295"/>
    </source>
</evidence>
<organism evidence="7 8">
    <name type="scientific">Trichostrongylus colubriformis</name>
    <name type="common">Black scour worm</name>
    <dbReference type="NCBI Taxonomy" id="6319"/>
    <lineage>
        <taxon>Eukaryota</taxon>
        <taxon>Metazoa</taxon>
        <taxon>Ecdysozoa</taxon>
        <taxon>Nematoda</taxon>
        <taxon>Chromadorea</taxon>
        <taxon>Rhabditida</taxon>
        <taxon>Rhabditina</taxon>
        <taxon>Rhabditomorpha</taxon>
        <taxon>Strongyloidea</taxon>
        <taxon>Trichostrongylidae</taxon>
        <taxon>Trichostrongylus</taxon>
    </lineage>
</organism>
<dbReference type="CDD" id="cd23159">
    <property type="entry name" value="Prefoldin_URI1"/>
    <property type="match status" value="1"/>
</dbReference>
<dbReference type="GO" id="GO:0003714">
    <property type="term" value="F:transcription corepressor activity"/>
    <property type="evidence" value="ECO:0007669"/>
    <property type="project" value="TreeGrafter"/>
</dbReference>
<dbReference type="GO" id="GO:0000122">
    <property type="term" value="P:negative regulation of transcription by RNA polymerase II"/>
    <property type="evidence" value="ECO:0007669"/>
    <property type="project" value="TreeGrafter"/>
</dbReference>
<evidence type="ECO:0000256" key="3">
    <source>
        <dbReference type="ARBA" id="ARBA00023242"/>
    </source>
</evidence>
<name>A0AAN8FVR3_TRICO</name>
<keyword evidence="5" id="KW-0175">Coiled coil</keyword>
<feature type="region of interest" description="Disordered" evidence="6">
    <location>
        <begin position="342"/>
        <end position="396"/>
    </location>
</feature>
<gene>
    <name evidence="7" type="ORF">GCK32_006960</name>
</gene>
<evidence type="ECO:0000256" key="5">
    <source>
        <dbReference type="SAM" id="Coils"/>
    </source>
</evidence>
<reference evidence="7 8" key="1">
    <citation type="submission" date="2019-10" db="EMBL/GenBank/DDBJ databases">
        <title>Assembly and Annotation for the nematode Trichostrongylus colubriformis.</title>
        <authorList>
            <person name="Martin J."/>
        </authorList>
    </citation>
    <scope>NUCLEOTIDE SEQUENCE [LARGE SCALE GENOMIC DNA]</scope>
    <source>
        <strain evidence="7">G859</strain>
        <tissue evidence="7">Whole worm</tissue>
    </source>
</reference>
<dbReference type="AlphaFoldDB" id="A0AAN8FVR3"/>
<evidence type="ECO:0000256" key="6">
    <source>
        <dbReference type="SAM" id="MobiDB-lite"/>
    </source>
</evidence>
<feature type="region of interest" description="Disordered" evidence="6">
    <location>
        <begin position="413"/>
        <end position="472"/>
    </location>
</feature>
<dbReference type="InterPro" id="IPR009053">
    <property type="entry name" value="Prefoldin"/>
</dbReference>
<feature type="compositionally biased region" description="Acidic residues" evidence="6">
    <location>
        <begin position="381"/>
        <end position="394"/>
    </location>
</feature>
<evidence type="ECO:0000313" key="8">
    <source>
        <dbReference type="Proteomes" id="UP001331761"/>
    </source>
</evidence>
<dbReference type="SUPFAM" id="SSF46579">
    <property type="entry name" value="Prefoldin"/>
    <property type="match status" value="1"/>
</dbReference>
<proteinExistence type="inferred from homology"/>
<accession>A0AAN8FVR3</accession>
<feature type="coiled-coil region" evidence="5">
    <location>
        <begin position="25"/>
        <end position="52"/>
    </location>
</feature>
<protein>
    <submittedName>
        <fullName evidence="7">Prefoldin alpha subunit</fullName>
    </submittedName>
</protein>
<dbReference type="GO" id="GO:0019212">
    <property type="term" value="F:phosphatase inhibitor activity"/>
    <property type="evidence" value="ECO:0007669"/>
    <property type="project" value="TreeGrafter"/>
</dbReference>
<dbReference type="GO" id="GO:0003682">
    <property type="term" value="F:chromatin binding"/>
    <property type="evidence" value="ECO:0007669"/>
    <property type="project" value="TreeGrafter"/>
</dbReference>
<dbReference type="GO" id="GO:0005634">
    <property type="term" value="C:nucleus"/>
    <property type="evidence" value="ECO:0007669"/>
    <property type="project" value="UniProtKB-SubCell"/>
</dbReference>
<dbReference type="InterPro" id="IPR052255">
    <property type="entry name" value="RNA_pol_II_subunit5-mediator"/>
</dbReference>
<sequence>MASPATTILTGERLRAYSAAADKALAQVKSILEAKQKELDEYSSLIHRLEEMPKKRSEAVMCPIGSVGFLPATIVHTNEILVGLGDGYFADVSAYQAVEILRRRITVLENNITDLHKHESIITQQITFAKEIYNHQSNPDEIEIREEYDEEKEAELKKKRRSRVPAKPTITKTMADVNAEAAMMKRLEELEQQELQNGELDDDTNDMDENELSDIPETIIKELEDAKGAVPIQVGSQPDKSSVPLKPASIASTSKPTESSNARSSELDVDSVERSREEKPLSDPQVIDRTVVEDGLSVGVFRGEDLIKALTEQDQVYDENGQICEPPRGVDPKDFQKLLEKVAEMNSDDSCSDHISEEDGADGEVEAGDGVEKEAERSELDSDDLSQPETDYAEPDCNSVKIGKFVVQNLGPSAVAPTTRPLGTQKQPKPMETRSCEPATSSQLVIKSILSNAEEKSPINEDEIRETNEPSKVVLPGSTEAFSGVVKERSVEVLTTSSDVPAAITQPSSSKPQSLFKMKRLQKNL</sequence>
<dbReference type="PANTHER" id="PTHR15111">
    <property type="entry name" value="RNA POLYMERASE II SUBUNIT 5-MEDIATING PROTEIN NNX3"/>
    <property type="match status" value="1"/>
</dbReference>
<feature type="compositionally biased region" description="Polar residues" evidence="6">
    <location>
        <begin position="250"/>
        <end position="264"/>
    </location>
</feature>
<evidence type="ECO:0000256" key="2">
    <source>
        <dbReference type="ARBA" id="ARBA00011695"/>
    </source>
</evidence>
<dbReference type="Gene3D" id="1.10.287.370">
    <property type="match status" value="1"/>
</dbReference>
<comment type="subcellular location">
    <subcellularLocation>
        <location evidence="1">Nucleus</location>
    </subcellularLocation>
</comment>
<feature type="compositionally biased region" description="Basic and acidic residues" evidence="6">
    <location>
        <begin position="271"/>
        <end position="281"/>
    </location>
</feature>
<comment type="similarity">
    <text evidence="4">Belongs to the RNA polymerase II subunit 5-mediating protein family.</text>
</comment>
<dbReference type="Proteomes" id="UP001331761">
    <property type="component" value="Unassembled WGS sequence"/>
</dbReference>
<evidence type="ECO:0000256" key="1">
    <source>
        <dbReference type="ARBA" id="ARBA00004123"/>
    </source>
</evidence>
<feature type="compositionally biased region" description="Acidic residues" evidence="6">
    <location>
        <begin position="358"/>
        <end position="369"/>
    </location>
</feature>
<feature type="region of interest" description="Disordered" evidence="6">
    <location>
        <begin position="232"/>
        <end position="289"/>
    </location>
</feature>
<dbReference type="EMBL" id="WIXE01003264">
    <property type="protein sequence ID" value="KAK5984099.1"/>
    <property type="molecule type" value="Genomic_DNA"/>
</dbReference>
<comment type="caution">
    <text evidence="7">The sequence shown here is derived from an EMBL/GenBank/DDBJ whole genome shotgun (WGS) entry which is preliminary data.</text>
</comment>
<evidence type="ECO:0000313" key="7">
    <source>
        <dbReference type="EMBL" id="KAK5984099.1"/>
    </source>
</evidence>
<comment type="subunit">
    <text evidence="2">Heterohexamer of two PFD-alpha type and four PFD-beta type subunits.</text>
</comment>
<dbReference type="Pfam" id="PF02996">
    <property type="entry name" value="Prefoldin"/>
    <property type="match status" value="1"/>
</dbReference>
<feature type="compositionally biased region" description="Polar residues" evidence="6">
    <location>
        <begin position="502"/>
        <end position="513"/>
    </location>
</feature>
<dbReference type="PANTHER" id="PTHR15111:SF0">
    <property type="entry name" value="UNCONVENTIONAL PREFOLDIN RPB5 INTERACTOR 1"/>
    <property type="match status" value="1"/>
</dbReference>
<feature type="compositionally biased region" description="Polar residues" evidence="6">
    <location>
        <begin position="438"/>
        <end position="451"/>
    </location>
</feature>
<keyword evidence="3" id="KW-0539">Nucleus</keyword>
<keyword evidence="8" id="KW-1185">Reference proteome</keyword>